<sequence length="955" mass="110286">MLPRPRSQGAKGKAKGKNKLAYAPKTKITSLPKRDNLAKDSICHHYKEVGHWRRNCSSYHVELKKRKNASVASTLGIFTIELYAFPNNTWVYDTGCVTHICKTSHGLRGIMKLKHGALSLYMRNGMRAAVKAIRSFDLIIPSGLIIVLDNCHFTPIVTRGVVSIPRLVKNNYIHTFMNYGISVLKDNVFYFNAVPHDGIYEIDMHNLYLNRDGLLQPTHDESHEKCKSCISRKMARKPFPHHVERAKDMLGLIHTDVCGPFRTVSREGANYFITFTYDFSRYGFVYMMKHKHEVFETFNVFQNEVENQNGKKIKVIRSDRGGEYLSHEFVNHMKSYGYPKETMGYYFYYPLKNKIFVSQNAEFLKNSFMVQKASRSHGFLEMSESDKGLEIIQKEDTQPSEKTSKEHNEVTPIKVEPQNVRVLIHRFARIPQAPDRYGYYVDVEEAIRILLSIVAFYDYEIWKMDVKTAFLNGHLSSIMYVVRCTRLDVAIAQNMCSRFQQGPGEIYWTDVKTILKYLRNTKDMTIQNPKRDMCSFLIVESWTARVLSKEAEYIDATEASMEAVWMRKFIDRLRGVMPSNKRPMEMLCDNEHAIAIAGYPIILKGARHFQRKYHYIREVIQEGEIVLKKVHIDDNVANPFTKLMPFNKHFKHAMTIGIVPASSLISLSLTTKLTTKLLLPPKGKVSHNVKKVKMEEHAKQYTIMFSNTSPSLCKRSTKNTRKKEEEKNKAILTKKEEEKNKAILTFYLVCSSERLPFKLWGSVRRFIGPIRMETDEISERYIAPCFVNGLEAYKGEVNLEFDENMISNEFTVKLCLDYEVKKGKKLVKKELIVALKGELYFVKFIINPEEDDSEPVVILGRSFLRLARGVIDFGNKFISKLARKCKVLTEDVVRSLSALIHYRDLDTTTLRDLIDSDGKLIPEDPQPGVPRVGIPIPPRASMQDLYDRMGRMEIR</sequence>
<feature type="domain" description="Integrase catalytic" evidence="1">
    <location>
        <begin position="236"/>
        <end position="420"/>
    </location>
</feature>
<evidence type="ECO:0000313" key="2">
    <source>
        <dbReference type="EMBL" id="GEU69757.1"/>
    </source>
</evidence>
<dbReference type="CDD" id="cd09272">
    <property type="entry name" value="RNase_HI_RT_Ty1"/>
    <property type="match status" value="1"/>
</dbReference>
<dbReference type="EMBL" id="BKCJ010005993">
    <property type="protein sequence ID" value="GEU69757.1"/>
    <property type="molecule type" value="Genomic_DNA"/>
</dbReference>
<dbReference type="PROSITE" id="PS50994">
    <property type="entry name" value="INTEGRASE"/>
    <property type="match status" value="1"/>
</dbReference>
<dbReference type="SUPFAM" id="SSF53098">
    <property type="entry name" value="Ribonuclease H-like"/>
    <property type="match status" value="1"/>
</dbReference>
<dbReference type="Gene3D" id="3.30.420.10">
    <property type="entry name" value="Ribonuclease H-like superfamily/Ribonuclease H"/>
    <property type="match status" value="1"/>
</dbReference>
<organism evidence="2">
    <name type="scientific">Tanacetum cinerariifolium</name>
    <name type="common">Dalmatian daisy</name>
    <name type="synonym">Chrysanthemum cinerariifolium</name>
    <dbReference type="NCBI Taxonomy" id="118510"/>
    <lineage>
        <taxon>Eukaryota</taxon>
        <taxon>Viridiplantae</taxon>
        <taxon>Streptophyta</taxon>
        <taxon>Embryophyta</taxon>
        <taxon>Tracheophyta</taxon>
        <taxon>Spermatophyta</taxon>
        <taxon>Magnoliopsida</taxon>
        <taxon>eudicotyledons</taxon>
        <taxon>Gunneridae</taxon>
        <taxon>Pentapetalae</taxon>
        <taxon>asterids</taxon>
        <taxon>campanulids</taxon>
        <taxon>Asterales</taxon>
        <taxon>Asteraceae</taxon>
        <taxon>Asteroideae</taxon>
        <taxon>Anthemideae</taxon>
        <taxon>Anthemidinae</taxon>
        <taxon>Tanacetum</taxon>
    </lineage>
</organism>
<dbReference type="PANTHER" id="PTHR42648:SF27">
    <property type="entry name" value="RNA-DIRECTED DNA POLYMERASE"/>
    <property type="match status" value="1"/>
</dbReference>
<dbReference type="InterPro" id="IPR001584">
    <property type="entry name" value="Integrase_cat-core"/>
</dbReference>
<dbReference type="InterPro" id="IPR036397">
    <property type="entry name" value="RNaseH_sf"/>
</dbReference>
<comment type="caution">
    <text evidence="2">The sequence shown here is derived from an EMBL/GenBank/DDBJ whole genome shotgun (WGS) entry which is preliminary data.</text>
</comment>
<name>A0A6L2M945_TANCI</name>
<protein>
    <recommendedName>
        <fullName evidence="1">Integrase catalytic domain-containing protein</fullName>
    </recommendedName>
</protein>
<dbReference type="PANTHER" id="PTHR42648">
    <property type="entry name" value="TRANSPOSASE, PUTATIVE-RELATED"/>
    <property type="match status" value="1"/>
</dbReference>
<dbReference type="GO" id="GO:0003676">
    <property type="term" value="F:nucleic acid binding"/>
    <property type="evidence" value="ECO:0007669"/>
    <property type="project" value="InterPro"/>
</dbReference>
<evidence type="ECO:0000259" key="1">
    <source>
        <dbReference type="PROSITE" id="PS50994"/>
    </source>
</evidence>
<proteinExistence type="predicted"/>
<dbReference type="GO" id="GO:0015074">
    <property type="term" value="P:DNA integration"/>
    <property type="evidence" value="ECO:0007669"/>
    <property type="project" value="InterPro"/>
</dbReference>
<reference evidence="2" key="1">
    <citation type="journal article" date="2019" name="Sci. Rep.">
        <title>Draft genome of Tanacetum cinerariifolium, the natural source of mosquito coil.</title>
        <authorList>
            <person name="Yamashiro T."/>
            <person name="Shiraishi A."/>
            <person name="Satake H."/>
            <person name="Nakayama K."/>
        </authorList>
    </citation>
    <scope>NUCLEOTIDE SEQUENCE</scope>
</reference>
<dbReference type="AlphaFoldDB" id="A0A6L2M945"/>
<gene>
    <name evidence="2" type="ORF">Tci_041735</name>
</gene>
<dbReference type="InterPro" id="IPR012337">
    <property type="entry name" value="RNaseH-like_sf"/>
</dbReference>
<dbReference type="Pfam" id="PF00665">
    <property type="entry name" value="rve"/>
    <property type="match status" value="1"/>
</dbReference>
<accession>A0A6L2M945</accession>
<dbReference type="InterPro" id="IPR039537">
    <property type="entry name" value="Retrotran_Ty1/copia-like"/>
</dbReference>